<keyword evidence="1" id="KW-1133">Transmembrane helix</keyword>
<feature type="transmembrane region" description="Helical" evidence="1">
    <location>
        <begin position="98"/>
        <end position="119"/>
    </location>
</feature>
<dbReference type="GO" id="GO:0052621">
    <property type="term" value="F:diguanylate cyclase activity"/>
    <property type="evidence" value="ECO:0007669"/>
    <property type="project" value="TreeGrafter"/>
</dbReference>
<name>A0A9D1DSH2_9FIRM</name>
<dbReference type="NCBIfam" id="TIGR00254">
    <property type="entry name" value="GGDEF"/>
    <property type="match status" value="1"/>
</dbReference>
<dbReference type="GO" id="GO:0043709">
    <property type="term" value="P:cell adhesion involved in single-species biofilm formation"/>
    <property type="evidence" value="ECO:0007669"/>
    <property type="project" value="TreeGrafter"/>
</dbReference>
<protein>
    <submittedName>
        <fullName evidence="3">Diguanylate cyclase</fullName>
    </submittedName>
</protein>
<proteinExistence type="predicted"/>
<dbReference type="InterPro" id="IPR050469">
    <property type="entry name" value="Diguanylate_Cyclase"/>
</dbReference>
<accession>A0A9D1DSH2</accession>
<evidence type="ECO:0000313" key="4">
    <source>
        <dbReference type="Proteomes" id="UP000886785"/>
    </source>
</evidence>
<dbReference type="PANTHER" id="PTHR45138:SF9">
    <property type="entry name" value="DIGUANYLATE CYCLASE DGCM-RELATED"/>
    <property type="match status" value="1"/>
</dbReference>
<organism evidence="3 4">
    <name type="scientific">Candidatus Gallacutalibacter pullicola</name>
    <dbReference type="NCBI Taxonomy" id="2840830"/>
    <lineage>
        <taxon>Bacteria</taxon>
        <taxon>Bacillati</taxon>
        <taxon>Bacillota</taxon>
        <taxon>Clostridia</taxon>
        <taxon>Eubacteriales</taxon>
        <taxon>Candidatus Gallacutalibacter</taxon>
    </lineage>
</organism>
<feature type="transmembrane region" description="Helical" evidence="1">
    <location>
        <begin position="176"/>
        <end position="199"/>
    </location>
</feature>
<feature type="transmembrane region" description="Helical" evidence="1">
    <location>
        <begin position="45"/>
        <end position="71"/>
    </location>
</feature>
<dbReference type="PROSITE" id="PS50887">
    <property type="entry name" value="GGDEF"/>
    <property type="match status" value="1"/>
</dbReference>
<dbReference type="Pfam" id="PF00990">
    <property type="entry name" value="GGDEF"/>
    <property type="match status" value="1"/>
</dbReference>
<feature type="domain" description="GGDEF" evidence="2">
    <location>
        <begin position="326"/>
        <end position="455"/>
    </location>
</feature>
<dbReference type="Proteomes" id="UP000886785">
    <property type="component" value="Unassembled WGS sequence"/>
</dbReference>
<gene>
    <name evidence="3" type="ORF">IAA54_10540</name>
</gene>
<dbReference type="CDD" id="cd01949">
    <property type="entry name" value="GGDEF"/>
    <property type="match status" value="1"/>
</dbReference>
<sequence>MKKIYDYFSKQWIRWFLLAGLISLELLMSFSFLGYIHVEPISITFAYIPVMAAGCLLGPGESVVLGLIFGLSSMWKASAPYVSETDHLFSPFYSDSPAASLLLSVGTRVLFGLIVGLLYAWARRAGRSRAFWIAIVSFAGKTLHTMLVYGAMGLFFPEYAYSILTAFSDFRTLSNLLTIVCTVLVVQVCWLFLNSSVFQKFQYRMDIVRRFRFDEGYHRSFLAAVILLMLSLSAAVVVYFVHRMTFVLEDLGLALSEDTQVSLLHLQIQFLLGILAITLLVYVLLLFNRRYSLYLNYKANLDGLTDVLSRKGFFQVCSIFLGKMEFPGYFLIMDVDCFKEINDQYGHPAGDEVLRRVVDCLRGVFSEVGLIGRMGGDEFSVLIHTPLTKTELEAKLSAFLLAVRGIPLPDGTVSCSVGVCPVHSPAPIEVLYEQADQMLYRAKESGRDQFVMAHGSAAANE</sequence>
<evidence type="ECO:0000256" key="1">
    <source>
        <dbReference type="SAM" id="Phobius"/>
    </source>
</evidence>
<evidence type="ECO:0000313" key="3">
    <source>
        <dbReference type="EMBL" id="HIR58096.1"/>
    </source>
</evidence>
<dbReference type="Gene3D" id="1.10.1760.20">
    <property type="match status" value="1"/>
</dbReference>
<dbReference type="PANTHER" id="PTHR45138">
    <property type="entry name" value="REGULATORY COMPONENTS OF SENSORY TRANSDUCTION SYSTEM"/>
    <property type="match status" value="1"/>
</dbReference>
<feature type="transmembrane region" description="Helical" evidence="1">
    <location>
        <begin position="12"/>
        <end position="33"/>
    </location>
</feature>
<dbReference type="InterPro" id="IPR000160">
    <property type="entry name" value="GGDEF_dom"/>
</dbReference>
<feature type="transmembrane region" description="Helical" evidence="1">
    <location>
        <begin position="220"/>
        <end position="242"/>
    </location>
</feature>
<feature type="transmembrane region" description="Helical" evidence="1">
    <location>
        <begin position="262"/>
        <end position="287"/>
    </location>
</feature>
<comment type="caution">
    <text evidence="3">The sequence shown here is derived from an EMBL/GenBank/DDBJ whole genome shotgun (WGS) entry which is preliminary data.</text>
</comment>
<keyword evidence="1" id="KW-0472">Membrane</keyword>
<dbReference type="Gene3D" id="3.30.70.270">
    <property type="match status" value="1"/>
</dbReference>
<dbReference type="GO" id="GO:0005886">
    <property type="term" value="C:plasma membrane"/>
    <property type="evidence" value="ECO:0007669"/>
    <property type="project" value="TreeGrafter"/>
</dbReference>
<dbReference type="GO" id="GO:1902201">
    <property type="term" value="P:negative regulation of bacterial-type flagellum-dependent cell motility"/>
    <property type="evidence" value="ECO:0007669"/>
    <property type="project" value="TreeGrafter"/>
</dbReference>
<dbReference type="AlphaFoldDB" id="A0A9D1DSH2"/>
<dbReference type="InterPro" id="IPR043128">
    <property type="entry name" value="Rev_trsase/Diguanyl_cyclase"/>
</dbReference>
<evidence type="ECO:0000259" key="2">
    <source>
        <dbReference type="PROSITE" id="PS50887"/>
    </source>
</evidence>
<dbReference type="SMART" id="SM00267">
    <property type="entry name" value="GGDEF"/>
    <property type="match status" value="1"/>
</dbReference>
<dbReference type="InterPro" id="IPR029787">
    <property type="entry name" value="Nucleotide_cyclase"/>
</dbReference>
<reference evidence="3" key="1">
    <citation type="submission" date="2020-10" db="EMBL/GenBank/DDBJ databases">
        <authorList>
            <person name="Gilroy R."/>
        </authorList>
    </citation>
    <scope>NUCLEOTIDE SEQUENCE</scope>
    <source>
        <strain evidence="3">ChiSjej1B19-7085</strain>
    </source>
</reference>
<keyword evidence="1" id="KW-0812">Transmembrane</keyword>
<reference evidence="3" key="2">
    <citation type="journal article" date="2021" name="PeerJ">
        <title>Extensive microbial diversity within the chicken gut microbiome revealed by metagenomics and culture.</title>
        <authorList>
            <person name="Gilroy R."/>
            <person name="Ravi A."/>
            <person name="Getino M."/>
            <person name="Pursley I."/>
            <person name="Horton D.L."/>
            <person name="Alikhan N.F."/>
            <person name="Baker D."/>
            <person name="Gharbi K."/>
            <person name="Hall N."/>
            <person name="Watson M."/>
            <person name="Adriaenssens E.M."/>
            <person name="Foster-Nyarko E."/>
            <person name="Jarju S."/>
            <person name="Secka A."/>
            <person name="Antonio M."/>
            <person name="Oren A."/>
            <person name="Chaudhuri R.R."/>
            <person name="La Ragione R."/>
            <person name="Hildebrand F."/>
            <person name="Pallen M.J."/>
        </authorList>
    </citation>
    <scope>NUCLEOTIDE SEQUENCE</scope>
    <source>
        <strain evidence="3">ChiSjej1B19-7085</strain>
    </source>
</reference>
<dbReference type="SUPFAM" id="SSF55073">
    <property type="entry name" value="Nucleotide cyclase"/>
    <property type="match status" value="1"/>
</dbReference>
<dbReference type="EMBL" id="DVHF01000133">
    <property type="protein sequence ID" value="HIR58096.1"/>
    <property type="molecule type" value="Genomic_DNA"/>
</dbReference>
<feature type="transmembrane region" description="Helical" evidence="1">
    <location>
        <begin position="131"/>
        <end position="156"/>
    </location>
</feature>